<dbReference type="EMBL" id="CABIKO010001364">
    <property type="protein sequence ID" value="VVA41565.1"/>
    <property type="molecule type" value="Genomic_DNA"/>
</dbReference>
<evidence type="ECO:0000256" key="11">
    <source>
        <dbReference type="ARBA" id="ARBA00022989"/>
    </source>
</evidence>
<gene>
    <name evidence="19" type="ORF">ALMOND_2B001885</name>
</gene>
<feature type="domain" description="Protein kinase" evidence="18">
    <location>
        <begin position="823"/>
        <end position="1107"/>
    </location>
</feature>
<dbReference type="PROSITE" id="PS00107">
    <property type="entry name" value="PROTEIN_KINASE_ATP"/>
    <property type="match status" value="1"/>
</dbReference>
<dbReference type="SMART" id="SM00369">
    <property type="entry name" value="LRR_TYP"/>
    <property type="match status" value="15"/>
</dbReference>
<dbReference type="InterPro" id="IPR051809">
    <property type="entry name" value="Plant_receptor-like_S/T_kinase"/>
</dbReference>
<dbReference type="InterPro" id="IPR008271">
    <property type="entry name" value="Ser/Thr_kinase_AS"/>
</dbReference>
<feature type="chain" id="PRO_5022865042" evidence="17">
    <location>
        <begin position="25"/>
        <end position="1250"/>
    </location>
</feature>
<organism evidence="19 20">
    <name type="scientific">Prunus dulcis</name>
    <name type="common">Almond</name>
    <name type="synonym">Amygdalus dulcis</name>
    <dbReference type="NCBI Taxonomy" id="3755"/>
    <lineage>
        <taxon>Eukaryota</taxon>
        <taxon>Viridiplantae</taxon>
        <taxon>Streptophyta</taxon>
        <taxon>Embryophyta</taxon>
        <taxon>Tracheophyta</taxon>
        <taxon>Spermatophyta</taxon>
        <taxon>Magnoliopsida</taxon>
        <taxon>eudicotyledons</taxon>
        <taxon>Gunneridae</taxon>
        <taxon>Pentapetalae</taxon>
        <taxon>rosids</taxon>
        <taxon>fabids</taxon>
        <taxon>Rosales</taxon>
        <taxon>Rosaceae</taxon>
        <taxon>Amygdaloideae</taxon>
        <taxon>Amygdaleae</taxon>
        <taxon>Prunus</taxon>
    </lineage>
</organism>
<dbReference type="PANTHER" id="PTHR27008">
    <property type="entry name" value="OS04G0122200 PROTEIN"/>
    <property type="match status" value="1"/>
</dbReference>
<keyword evidence="11 16" id="KW-1133">Transmembrane helix</keyword>
<feature type="transmembrane region" description="Helical" evidence="16">
    <location>
        <begin position="768"/>
        <end position="788"/>
    </location>
</feature>
<keyword evidence="5 16" id="KW-0812">Transmembrane</keyword>
<dbReference type="SMART" id="SM00365">
    <property type="entry name" value="LRR_SD22"/>
    <property type="match status" value="5"/>
</dbReference>
<evidence type="ECO:0000256" key="3">
    <source>
        <dbReference type="ARBA" id="ARBA00022614"/>
    </source>
</evidence>
<keyword evidence="12 16" id="KW-0472">Membrane</keyword>
<evidence type="ECO:0000259" key="18">
    <source>
        <dbReference type="PROSITE" id="PS50011"/>
    </source>
</evidence>
<evidence type="ECO:0000256" key="1">
    <source>
        <dbReference type="ARBA" id="ARBA00004479"/>
    </source>
</evidence>
<evidence type="ECO:0000256" key="9">
    <source>
        <dbReference type="ARBA" id="ARBA00022777"/>
    </source>
</evidence>
<keyword evidence="14" id="KW-0325">Glycoprotein</keyword>
<reference evidence="20" key="1">
    <citation type="journal article" date="2020" name="Plant J.">
        <title>Transposons played a major role in the diversification between the closely related almond and peach genomes: results from the almond genome sequence.</title>
        <authorList>
            <person name="Alioto T."/>
            <person name="Alexiou K.G."/>
            <person name="Bardil A."/>
            <person name="Barteri F."/>
            <person name="Castanera R."/>
            <person name="Cruz F."/>
            <person name="Dhingra A."/>
            <person name="Duval H."/>
            <person name="Fernandez I Marti A."/>
            <person name="Frias L."/>
            <person name="Galan B."/>
            <person name="Garcia J.L."/>
            <person name="Howad W."/>
            <person name="Gomez-Garrido J."/>
            <person name="Gut M."/>
            <person name="Julca I."/>
            <person name="Morata J."/>
            <person name="Puigdomenech P."/>
            <person name="Ribeca P."/>
            <person name="Rubio Cabetas M.J."/>
            <person name="Vlasova A."/>
            <person name="Wirthensohn M."/>
            <person name="Garcia-Mas J."/>
            <person name="Gabaldon T."/>
            <person name="Casacuberta J.M."/>
            <person name="Arus P."/>
        </authorList>
    </citation>
    <scope>NUCLEOTIDE SEQUENCE [LARGE SCALE GENOMIC DNA]</scope>
    <source>
        <strain evidence="20">cv. Texas</strain>
    </source>
</reference>
<dbReference type="InterPro" id="IPR011009">
    <property type="entry name" value="Kinase-like_dom_sf"/>
</dbReference>
<dbReference type="OMA" id="VPPCEDS"/>
<dbReference type="Gene3D" id="1.10.510.10">
    <property type="entry name" value="Transferase(Phosphotransferase) domain 1"/>
    <property type="match status" value="2"/>
</dbReference>
<dbReference type="InterPro" id="IPR032675">
    <property type="entry name" value="LRR_dom_sf"/>
</dbReference>
<dbReference type="PROSITE" id="PS50011">
    <property type="entry name" value="PROTEIN_KINASE_DOM"/>
    <property type="match status" value="2"/>
</dbReference>
<keyword evidence="10 15" id="KW-0067">ATP-binding</keyword>
<evidence type="ECO:0000313" key="20">
    <source>
        <dbReference type="Proteomes" id="UP000327085"/>
    </source>
</evidence>
<keyword evidence="4" id="KW-0808">Transferase</keyword>
<dbReference type="SUPFAM" id="SSF52058">
    <property type="entry name" value="L domain-like"/>
    <property type="match status" value="3"/>
</dbReference>
<feature type="domain" description="Protein kinase" evidence="18">
    <location>
        <begin position="1100"/>
        <end position="1250"/>
    </location>
</feature>
<dbReference type="Gramene" id="VVA41565">
    <property type="protein sequence ID" value="VVA41565"/>
    <property type="gene ID" value="Prudul26B001885"/>
</dbReference>
<comment type="subcellular location">
    <subcellularLocation>
        <location evidence="1">Membrane</location>
        <topology evidence="1">Single-pass type I membrane protein</topology>
    </subcellularLocation>
</comment>
<evidence type="ECO:0000256" key="17">
    <source>
        <dbReference type="SAM" id="SignalP"/>
    </source>
</evidence>
<dbReference type="Pfam" id="PF00069">
    <property type="entry name" value="Pkinase"/>
    <property type="match status" value="2"/>
</dbReference>
<dbReference type="Proteomes" id="UP000327085">
    <property type="component" value="Unassembled WGS sequence"/>
</dbReference>
<dbReference type="FunFam" id="3.80.10.10:FF:000095">
    <property type="entry name" value="LRR receptor-like serine/threonine-protein kinase GSO1"/>
    <property type="match status" value="2"/>
</dbReference>
<dbReference type="Gene3D" id="3.80.10.10">
    <property type="entry name" value="Ribonuclease Inhibitor"/>
    <property type="match status" value="3"/>
</dbReference>
<dbReference type="Pfam" id="PF13855">
    <property type="entry name" value="LRR_8"/>
    <property type="match status" value="3"/>
</dbReference>
<keyword evidence="3" id="KW-0433">Leucine-rich repeat</keyword>
<dbReference type="InterPro" id="IPR013210">
    <property type="entry name" value="LRR_N_plant-typ"/>
</dbReference>
<dbReference type="Pfam" id="PF00560">
    <property type="entry name" value="LRR_1"/>
    <property type="match status" value="7"/>
</dbReference>
<dbReference type="GO" id="GO:0004672">
    <property type="term" value="F:protein kinase activity"/>
    <property type="evidence" value="ECO:0007669"/>
    <property type="project" value="InterPro"/>
</dbReference>
<evidence type="ECO:0000256" key="13">
    <source>
        <dbReference type="ARBA" id="ARBA00023170"/>
    </source>
</evidence>
<dbReference type="FunFam" id="3.30.200.20:FF:000661">
    <property type="entry name" value="Serine-threonine protein kinase plant-type"/>
    <property type="match status" value="1"/>
</dbReference>
<evidence type="ECO:0000256" key="8">
    <source>
        <dbReference type="ARBA" id="ARBA00022741"/>
    </source>
</evidence>
<dbReference type="InterPro" id="IPR001611">
    <property type="entry name" value="Leu-rich_rpt"/>
</dbReference>
<evidence type="ECO:0000256" key="16">
    <source>
        <dbReference type="SAM" id="Phobius"/>
    </source>
</evidence>
<keyword evidence="9" id="KW-0418">Kinase</keyword>
<name>A0A5E4GNT0_PRUDU</name>
<feature type="signal peptide" evidence="17">
    <location>
        <begin position="1"/>
        <end position="24"/>
    </location>
</feature>
<dbReference type="GO" id="GO:0016020">
    <property type="term" value="C:membrane"/>
    <property type="evidence" value="ECO:0007669"/>
    <property type="project" value="UniProtKB-SubCell"/>
</dbReference>
<dbReference type="FunFam" id="3.80.10.10:FF:000101">
    <property type="entry name" value="LRR receptor-like serine/threonine-protein kinase ERECTA"/>
    <property type="match status" value="1"/>
</dbReference>
<keyword evidence="8 15" id="KW-0547">Nucleotide-binding</keyword>
<evidence type="ECO:0000256" key="12">
    <source>
        <dbReference type="ARBA" id="ARBA00023136"/>
    </source>
</evidence>
<dbReference type="PANTHER" id="PTHR27008:SF585">
    <property type="entry name" value="PROTEIN KINASE DOMAIN-CONTAINING PROTEIN"/>
    <property type="match status" value="1"/>
</dbReference>
<dbReference type="Gene3D" id="3.30.200.20">
    <property type="entry name" value="Phosphorylase Kinase, domain 1"/>
    <property type="match status" value="1"/>
</dbReference>
<dbReference type="InterPro" id="IPR017441">
    <property type="entry name" value="Protein_kinase_ATP_BS"/>
</dbReference>
<protein>
    <submittedName>
        <fullName evidence="19">PREDICTED: probable LRR receptor</fullName>
    </submittedName>
</protein>
<feature type="binding site" evidence="15">
    <location>
        <position position="851"/>
    </location>
    <ligand>
        <name>ATP</name>
        <dbReference type="ChEBI" id="CHEBI:30616"/>
    </ligand>
</feature>
<keyword evidence="6 17" id="KW-0732">Signal</keyword>
<evidence type="ECO:0000256" key="14">
    <source>
        <dbReference type="ARBA" id="ARBA00023180"/>
    </source>
</evidence>
<evidence type="ECO:0000313" key="19">
    <source>
        <dbReference type="EMBL" id="VVA41565.1"/>
    </source>
</evidence>
<dbReference type="InParanoid" id="A0A5E4GNT0"/>
<keyword evidence="7" id="KW-0677">Repeat</keyword>
<evidence type="ECO:0000256" key="4">
    <source>
        <dbReference type="ARBA" id="ARBA00022679"/>
    </source>
</evidence>
<evidence type="ECO:0000256" key="5">
    <source>
        <dbReference type="ARBA" id="ARBA00022692"/>
    </source>
</evidence>
<keyword evidence="13 19" id="KW-0675">Receptor</keyword>
<evidence type="ECO:0000256" key="6">
    <source>
        <dbReference type="ARBA" id="ARBA00022729"/>
    </source>
</evidence>
<evidence type="ECO:0000256" key="15">
    <source>
        <dbReference type="PROSITE-ProRule" id="PRU10141"/>
    </source>
</evidence>
<proteinExistence type="inferred from homology"/>
<dbReference type="SMART" id="SM00220">
    <property type="entry name" value="S_TKc"/>
    <property type="match status" value="1"/>
</dbReference>
<dbReference type="PROSITE" id="PS00108">
    <property type="entry name" value="PROTEIN_KINASE_ST"/>
    <property type="match status" value="2"/>
</dbReference>
<evidence type="ECO:0000256" key="7">
    <source>
        <dbReference type="ARBA" id="ARBA00022737"/>
    </source>
</evidence>
<dbReference type="GO" id="GO:0005524">
    <property type="term" value="F:ATP binding"/>
    <property type="evidence" value="ECO:0007669"/>
    <property type="project" value="UniProtKB-UniRule"/>
</dbReference>
<comment type="similarity">
    <text evidence="2">Belongs to the protein kinase superfamily. Ser/Thr protein kinase family.</text>
</comment>
<dbReference type="SUPFAM" id="SSF56112">
    <property type="entry name" value="Protein kinase-like (PK-like)"/>
    <property type="match status" value="2"/>
</dbReference>
<dbReference type="InterPro" id="IPR003591">
    <property type="entry name" value="Leu-rich_rpt_typical-subtyp"/>
</dbReference>
<dbReference type="Pfam" id="PF08263">
    <property type="entry name" value="LRRNT_2"/>
    <property type="match status" value="1"/>
</dbReference>
<sequence>MERSRFVLSITLLLLQYSSKGTGAAKTNITTDQSALLAMRSHITSDPHNISVNWSTSTSVCNWVGVTCGARHLRVVSLNLSYMGFTGTIPPHLGNLSFLVALSFNNNSFYGTLPHELSYLRRLKFISLRFNNFMGSIPSWFGSFPKLQKLVLYGNQFSGTIPSTIFNLSTLEDISLSSNKLSGAIPKEIGNLTMLKRIYLDSNNFNEIPKEIGFLHQLEKLYVQLNALKGPVPVVVFNMSSLTTLTLYGNNLSGGLPNKIFQYLPSLQILNLGRNQFDGPLPSKLWQCRELLMLNLEENNFSGSIPKNIGNLTMMKEISLSHNNLTGTIPDEIGDLPNLQILRFQGNNLNGLIPSSIFNISTISEISLSFNQLSGSLPANIGLGLPNLQFLFIDATDLSGVIPNLSNASMLAKIDLADNSFTGFLPSTLCALTNLQALKLFDNNLTIDTSIPEANTLSCLANLGNLTILSLHSNPLNARLDDSLRNFSTSSLQQFSLANCSMRGNIPIGIGNLSSLISLDLGLNQLSGTIPTSLGRLGILQELILNVNKLQGHIPDQLCQLDNLAFLYLSDNKLSGSIPSCLGNLTASLRNLSLSFNSLSSTIPSTFWRLVDIQYVSLSSNSLIGPLSQDIGNLKVVRHVDLSNNHLSGVIPITIGGLQDLDYLSLASNNLEGPIPSAFDGLLSLEELDLSRNNLSGVIPKSLEALSLLRYMDLSFNRLQGEIPTGGPFQNFSAQSFVSNKALCGAARLQVPPCENGTLEPNWRKAKYIIPGIISIILFVASISIFVLRRKRNVEVAREATSLPQLVWRRVSHLELLRGTNGFNENNLLGRGGFGSVYKGTLLDGIDVAVKVFSLQLEGAFKNFDRECEMLSNIRHRNLIKIISCCSELDFKALVLNYMPNGSLEKWLYSQDYSLNILQRLNIMIDAASALEYLHHGYSIRIVHCDMKPSNILLDDDMVAHVADFGIAKLLDGGDSITQTMTLATIGYMAPEIPNEIGSLDQAEMLYVGFNALKGHVHVAVFNMTSLTTLVFNMTSLTNSIMSGNIPIGIGNLSRLFSPSGLRIYLSTLEKECGSSNRGYLIVSTSSLEKSFTTRTYGTYVAVKVFSLKLEGAFKSFDRECEMLSNIRHRNLIKIISCCSEIDFKASVLNYLPNGSLEKWLYSENSSLDFLERMNIMIDAASALEYLHHGYSLPILHCDIKPNNILLDDDMVAHVADFGIAKLLGGGDFTTESMTLATVGYMAPGDALAS</sequence>
<dbReference type="AlphaFoldDB" id="A0A5E4GNT0"/>
<accession>A0A5E4GNT0</accession>
<dbReference type="InterPro" id="IPR000719">
    <property type="entry name" value="Prot_kinase_dom"/>
</dbReference>
<evidence type="ECO:0000256" key="10">
    <source>
        <dbReference type="ARBA" id="ARBA00022840"/>
    </source>
</evidence>
<evidence type="ECO:0000256" key="2">
    <source>
        <dbReference type="ARBA" id="ARBA00008684"/>
    </source>
</evidence>